<keyword evidence="2" id="KW-1185">Reference proteome</keyword>
<name>A0ACC1QSJ4_9HYPO</name>
<reference evidence="1" key="1">
    <citation type="submission" date="2022-07" db="EMBL/GenBank/DDBJ databases">
        <title>Genome Sequence of Lecanicillium saksenae.</title>
        <authorList>
            <person name="Buettner E."/>
        </authorList>
    </citation>
    <scope>NUCLEOTIDE SEQUENCE</scope>
    <source>
        <strain evidence="1">VT-O1</strain>
    </source>
</reference>
<sequence length="526" mass="57521">MSNSMTANMEVLDHHFASPPAKGVFRWRFWALFATLCLPNLFFAFEMTIISTSLPYITAQLDAGDNYVWFLNAYTLTSTAFVPFFGQIADLFGRRYPMMLSTSAYVLGSGISGGSTSAGMLIVGRLIQGLGGAGITTLSFIIVSDLVTVRETGKYNGILLATVGVGVAVGPVLGGIIADSGSWRWVFWLNLPLGGATLILQFLFIHVPYKRVGDQSYLRGLDWIGNALLLSAMVAILLALSWADTRYPWDSWRILSPFILGLLIMVSFVFFEGSRFCTSPMLPRRLFANRTAVVLLINTGFMSTIIFWRIMFLPLYFQSVLLASPKRAGILLLPTVLTAIPAAMLAGFALSRWGRYRAIHFCGAALVLCTTGLYITFDVQTTLVEIVALQIVGGFGSGILVTTYLPVLQGVLPEADMASATAIWAYLRSLGNIWGIAIPAAIFNHRFEQLVGSVAEKTVREAVSGGNAYAHVSSVYILSLPERTRVELVAAYRGTMVTLWEVCCAFCGLVLLLGLFERHVTLRNTK</sequence>
<comment type="caution">
    <text evidence="1">The sequence shown here is derived from an EMBL/GenBank/DDBJ whole genome shotgun (WGS) entry which is preliminary data.</text>
</comment>
<proteinExistence type="predicted"/>
<gene>
    <name evidence="1" type="ORF">NLG97_g6514</name>
</gene>
<protein>
    <submittedName>
        <fullName evidence="1">Uncharacterized protein</fullName>
    </submittedName>
</protein>
<evidence type="ECO:0000313" key="2">
    <source>
        <dbReference type="Proteomes" id="UP001148737"/>
    </source>
</evidence>
<dbReference type="Proteomes" id="UP001148737">
    <property type="component" value="Unassembled WGS sequence"/>
</dbReference>
<evidence type="ECO:0000313" key="1">
    <source>
        <dbReference type="EMBL" id="KAJ3486960.1"/>
    </source>
</evidence>
<accession>A0ACC1QSJ4</accession>
<organism evidence="1 2">
    <name type="scientific">Lecanicillium saksenae</name>
    <dbReference type="NCBI Taxonomy" id="468837"/>
    <lineage>
        <taxon>Eukaryota</taxon>
        <taxon>Fungi</taxon>
        <taxon>Dikarya</taxon>
        <taxon>Ascomycota</taxon>
        <taxon>Pezizomycotina</taxon>
        <taxon>Sordariomycetes</taxon>
        <taxon>Hypocreomycetidae</taxon>
        <taxon>Hypocreales</taxon>
        <taxon>Cordycipitaceae</taxon>
        <taxon>Lecanicillium</taxon>
    </lineage>
</organism>
<dbReference type="EMBL" id="JANAKD010000869">
    <property type="protein sequence ID" value="KAJ3486960.1"/>
    <property type="molecule type" value="Genomic_DNA"/>
</dbReference>